<evidence type="ECO:0000313" key="5">
    <source>
        <dbReference type="EMBL" id="TCL45512.1"/>
    </source>
</evidence>
<dbReference type="PANTHER" id="PTHR43825">
    <property type="entry name" value="PYRUVATE DEHYDROGENASE E1 COMPONENT"/>
    <property type="match status" value="1"/>
</dbReference>
<protein>
    <submittedName>
        <fullName evidence="5">Transketolase</fullName>
    </submittedName>
</protein>
<gene>
    <name evidence="5" type="ORF">EDD78_101495</name>
</gene>
<sequence>MAEMKKKATRESYGEALAELSGTCERLVVLDADLAAATKTGVFKKACPGRFIDCGIAEQNMMGVAAGLAASGMIPFASSFAMFAAGRAFEQVRNSIGYPHLNVKIGATHAGISVGEDGATHQCDEDIALMRTIPGMTVINPADDAEARAAVRAAAGYAGPVYLRFGRLAVPCFNDPASYRFEWGKGIVLRDGQDVTLIATGLMVWRAVEAAELLKEEGVSARVVNIHTIKPLDRELVLRCAAETGALVTAEEHSVIGGLGEAVCSAVCEGCPAPVLRVGVEDVFGCSGPAVDLLEHFGLTAQNLAAKARAAIALKKH</sequence>
<dbReference type="InterPro" id="IPR051157">
    <property type="entry name" value="PDH/Transketolase"/>
</dbReference>
<dbReference type="SUPFAM" id="SSF52518">
    <property type="entry name" value="Thiamin diphosphate-binding fold (THDP-binding)"/>
    <property type="match status" value="1"/>
</dbReference>
<dbReference type="Proteomes" id="UP000294682">
    <property type="component" value="Unassembled WGS sequence"/>
</dbReference>
<dbReference type="SMART" id="SM00861">
    <property type="entry name" value="Transket_pyr"/>
    <property type="match status" value="1"/>
</dbReference>
<dbReference type="InterPro" id="IPR033248">
    <property type="entry name" value="Transketolase_C"/>
</dbReference>
<keyword evidence="3" id="KW-0786">Thiamine pyrophosphate</keyword>
<dbReference type="EMBL" id="SLUK01000001">
    <property type="protein sequence ID" value="TCL45512.1"/>
    <property type="molecule type" value="Genomic_DNA"/>
</dbReference>
<dbReference type="Pfam" id="PF02780">
    <property type="entry name" value="Transketolase_C"/>
    <property type="match status" value="1"/>
</dbReference>
<dbReference type="InterPro" id="IPR009014">
    <property type="entry name" value="Transketo_C/PFOR_II"/>
</dbReference>
<dbReference type="RefSeq" id="WP_207668638.1">
    <property type="nucleotide sequence ID" value="NZ_SLUK01000001.1"/>
</dbReference>
<evidence type="ECO:0000259" key="4">
    <source>
        <dbReference type="SMART" id="SM00861"/>
    </source>
</evidence>
<dbReference type="AlphaFoldDB" id="A0A9X8UME0"/>
<keyword evidence="6" id="KW-1185">Reference proteome</keyword>
<evidence type="ECO:0000313" key="6">
    <source>
        <dbReference type="Proteomes" id="UP000294682"/>
    </source>
</evidence>
<evidence type="ECO:0000256" key="2">
    <source>
        <dbReference type="ARBA" id="ARBA00007131"/>
    </source>
</evidence>
<evidence type="ECO:0000256" key="1">
    <source>
        <dbReference type="ARBA" id="ARBA00001964"/>
    </source>
</evidence>
<name>A0A9X8UME0_9FIRM</name>
<dbReference type="SUPFAM" id="SSF52922">
    <property type="entry name" value="TK C-terminal domain-like"/>
    <property type="match status" value="1"/>
</dbReference>
<comment type="similarity">
    <text evidence="2">Belongs to the transketolase family.</text>
</comment>
<comment type="caution">
    <text evidence="5">The sequence shown here is derived from an EMBL/GenBank/DDBJ whole genome shotgun (WGS) entry which is preliminary data.</text>
</comment>
<accession>A0A9X8UME0</accession>
<dbReference type="PANTHER" id="PTHR43825:SF1">
    <property type="entry name" value="TRANSKETOLASE-LIKE PYRIMIDINE-BINDING DOMAIN-CONTAINING PROTEIN"/>
    <property type="match status" value="1"/>
</dbReference>
<dbReference type="Gene3D" id="3.40.50.970">
    <property type="match status" value="1"/>
</dbReference>
<dbReference type="FunFam" id="3.40.50.970:FF:000129">
    <property type="entry name" value="Transketolase"/>
    <property type="match status" value="1"/>
</dbReference>
<proteinExistence type="inferred from homology"/>
<organism evidence="5 6">
    <name type="scientific">Harryflintia acetispora</name>
    <dbReference type="NCBI Taxonomy" id="1849041"/>
    <lineage>
        <taxon>Bacteria</taxon>
        <taxon>Bacillati</taxon>
        <taxon>Bacillota</taxon>
        <taxon>Clostridia</taxon>
        <taxon>Eubacteriales</taxon>
        <taxon>Oscillospiraceae</taxon>
        <taxon>Harryflintia</taxon>
    </lineage>
</organism>
<dbReference type="InterPro" id="IPR005475">
    <property type="entry name" value="Transketolase-like_Pyr-bd"/>
</dbReference>
<feature type="domain" description="Transketolase-like pyrimidine-binding" evidence="4">
    <location>
        <begin position="7"/>
        <end position="172"/>
    </location>
</feature>
<evidence type="ECO:0000256" key="3">
    <source>
        <dbReference type="ARBA" id="ARBA00023052"/>
    </source>
</evidence>
<dbReference type="Gene3D" id="3.40.50.920">
    <property type="match status" value="1"/>
</dbReference>
<dbReference type="InterPro" id="IPR029061">
    <property type="entry name" value="THDP-binding"/>
</dbReference>
<reference evidence="5 6" key="1">
    <citation type="submission" date="2019-03" db="EMBL/GenBank/DDBJ databases">
        <title>Genomic Encyclopedia of Type Strains, Phase IV (KMG-IV): sequencing the most valuable type-strain genomes for metagenomic binning, comparative biology and taxonomic classification.</title>
        <authorList>
            <person name="Goeker M."/>
        </authorList>
    </citation>
    <scope>NUCLEOTIDE SEQUENCE [LARGE SCALE GENOMIC DNA]</scope>
    <source>
        <strain evidence="5 6">DSM 100433</strain>
    </source>
</reference>
<dbReference type="CDD" id="cd07033">
    <property type="entry name" value="TPP_PYR_DXS_TK_like"/>
    <property type="match status" value="1"/>
</dbReference>
<dbReference type="Pfam" id="PF02779">
    <property type="entry name" value="Transket_pyr"/>
    <property type="match status" value="1"/>
</dbReference>
<comment type="cofactor">
    <cofactor evidence="1">
        <name>thiamine diphosphate</name>
        <dbReference type="ChEBI" id="CHEBI:58937"/>
    </cofactor>
</comment>